<organism evidence="2 3">
    <name type="scientific">Evansella cellulosilytica (strain ATCC 21833 / DSM 2522 / FERM P-1141 / JCM 9156 / N-4)</name>
    <name type="common">Bacillus cellulosilyticus</name>
    <dbReference type="NCBI Taxonomy" id="649639"/>
    <lineage>
        <taxon>Bacteria</taxon>
        <taxon>Bacillati</taxon>
        <taxon>Bacillota</taxon>
        <taxon>Bacilli</taxon>
        <taxon>Bacillales</taxon>
        <taxon>Bacillaceae</taxon>
        <taxon>Evansella</taxon>
    </lineage>
</organism>
<dbReference type="STRING" id="649639.Bcell_0970"/>
<dbReference type="HOGENOM" id="CLU_577034_0_0_9"/>
<dbReference type="KEGG" id="bco:Bcell_0970"/>
<dbReference type="EMBL" id="CP002394">
    <property type="protein sequence ID" value="ADU29243.1"/>
    <property type="molecule type" value="Genomic_DNA"/>
</dbReference>
<evidence type="ECO:0000313" key="3">
    <source>
        <dbReference type="Proteomes" id="UP000001401"/>
    </source>
</evidence>
<sequence length="473" mass="53821">MKLIYLIAILMVMAGCNTAEGDPDSSASVGETDSVQEDLACEAPSLKDDNELVVSVEGEERTVEGNTFDFEFGGHVHVLPGYETNTYTGTVMRGEDELHYPGVTIRAEVEDKTDRDEEPAATIGIYEMPSWEPATIYDITNDLRMFKQLQPATVELQIDDYPELCFFDLIYSAENEENNSLHYFLGKAINEKVYVVQLNVTDKDDKESEAEVLAMASTIFIEKTMEDRKPMVVTQSCEAGVNLSLTLSERMGYNTSNDGEIIQEQYRHLFYYTDTYLREILSVSCEGEATEENIASIIASHEGMNPDFEFIDTSTIEDIEDVHMYITYETSTNELRNTVLLERDNVLIKARFGINLSRDYEVRIKEFHEAINSIDVEYRSESEGLFEVENEEGTSEYRLNHPSEEMITLGNFYGRASDNTIKTDDVYGEIAEFIFNPNLEDIVSELKEGDTIMISYFKDEHTGEKLITRIDKM</sequence>
<evidence type="ECO:0000256" key="1">
    <source>
        <dbReference type="SAM" id="SignalP"/>
    </source>
</evidence>
<dbReference type="AlphaFoldDB" id="E6U1Z9"/>
<reference evidence="2" key="1">
    <citation type="submission" date="2010-12" db="EMBL/GenBank/DDBJ databases">
        <title>Complete sequence of Bacillus cellulosilyticus DSM 2522.</title>
        <authorList>
            <consortium name="US DOE Joint Genome Institute"/>
            <person name="Lucas S."/>
            <person name="Copeland A."/>
            <person name="Lapidus A."/>
            <person name="Cheng J.-F."/>
            <person name="Bruce D."/>
            <person name="Goodwin L."/>
            <person name="Pitluck S."/>
            <person name="Chertkov O."/>
            <person name="Detter J.C."/>
            <person name="Han C."/>
            <person name="Tapia R."/>
            <person name="Land M."/>
            <person name="Hauser L."/>
            <person name="Jeffries C."/>
            <person name="Kyrpides N."/>
            <person name="Ivanova N."/>
            <person name="Mikhailova N."/>
            <person name="Brumm P."/>
            <person name="Mead D."/>
            <person name="Woyke T."/>
        </authorList>
    </citation>
    <scope>NUCLEOTIDE SEQUENCE [LARGE SCALE GENOMIC DNA]</scope>
    <source>
        <strain evidence="2">DSM 2522</strain>
    </source>
</reference>
<gene>
    <name evidence="2" type="ordered locus">Bcell_0970</name>
</gene>
<accession>E6U1Z9</accession>
<dbReference type="Proteomes" id="UP000001401">
    <property type="component" value="Chromosome"/>
</dbReference>
<dbReference type="PROSITE" id="PS51257">
    <property type="entry name" value="PROKAR_LIPOPROTEIN"/>
    <property type="match status" value="1"/>
</dbReference>
<proteinExistence type="predicted"/>
<protein>
    <submittedName>
        <fullName evidence="2">Uncharacterized protein</fullName>
    </submittedName>
</protein>
<dbReference type="RefSeq" id="WP_013487584.1">
    <property type="nucleotide sequence ID" value="NC_014829.1"/>
</dbReference>
<name>E6U1Z9_EVAC2</name>
<keyword evidence="3" id="KW-1185">Reference proteome</keyword>
<keyword evidence="1" id="KW-0732">Signal</keyword>
<evidence type="ECO:0000313" key="2">
    <source>
        <dbReference type="EMBL" id="ADU29243.1"/>
    </source>
</evidence>
<feature type="signal peptide" evidence="1">
    <location>
        <begin position="1"/>
        <end position="21"/>
    </location>
</feature>
<feature type="chain" id="PRO_5003212562" evidence="1">
    <location>
        <begin position="22"/>
        <end position="473"/>
    </location>
</feature>
<dbReference type="OrthoDB" id="9983325at2"/>